<comment type="caution">
    <text evidence="8">The sequence shown here is derived from an EMBL/GenBank/DDBJ whole genome shotgun (WGS) entry which is preliminary data.</text>
</comment>
<protein>
    <recommendedName>
        <fullName evidence="7">Reverse transcriptase RNase H-like domain-containing protein</fullName>
    </recommendedName>
</protein>
<keyword evidence="1" id="KW-0808">Transferase</keyword>
<evidence type="ECO:0000256" key="6">
    <source>
        <dbReference type="ARBA" id="ARBA00022918"/>
    </source>
</evidence>
<dbReference type="GO" id="GO:0003964">
    <property type="term" value="F:RNA-directed DNA polymerase activity"/>
    <property type="evidence" value="ECO:0007669"/>
    <property type="project" value="UniProtKB-KW"/>
</dbReference>
<dbReference type="Pfam" id="PF17917">
    <property type="entry name" value="RT_RNaseH"/>
    <property type="match status" value="1"/>
</dbReference>
<evidence type="ECO:0000313" key="8">
    <source>
        <dbReference type="EMBL" id="GEU55915.1"/>
    </source>
</evidence>
<organism evidence="8">
    <name type="scientific">Tanacetum cinerariifolium</name>
    <name type="common">Dalmatian daisy</name>
    <name type="synonym">Chrysanthemum cinerariifolium</name>
    <dbReference type="NCBI Taxonomy" id="118510"/>
    <lineage>
        <taxon>Eukaryota</taxon>
        <taxon>Viridiplantae</taxon>
        <taxon>Streptophyta</taxon>
        <taxon>Embryophyta</taxon>
        <taxon>Tracheophyta</taxon>
        <taxon>Spermatophyta</taxon>
        <taxon>Magnoliopsida</taxon>
        <taxon>eudicotyledons</taxon>
        <taxon>Gunneridae</taxon>
        <taxon>Pentapetalae</taxon>
        <taxon>asterids</taxon>
        <taxon>campanulids</taxon>
        <taxon>Asterales</taxon>
        <taxon>Asteraceae</taxon>
        <taxon>Asteroideae</taxon>
        <taxon>Anthemideae</taxon>
        <taxon>Anthemidinae</taxon>
        <taxon>Tanacetum</taxon>
    </lineage>
</organism>
<keyword evidence="5" id="KW-0378">Hydrolase</keyword>
<proteinExistence type="predicted"/>
<dbReference type="InterPro" id="IPR036397">
    <property type="entry name" value="RNaseH_sf"/>
</dbReference>
<dbReference type="SUPFAM" id="SSF53098">
    <property type="entry name" value="Ribonuclease H-like"/>
    <property type="match status" value="1"/>
</dbReference>
<evidence type="ECO:0000256" key="2">
    <source>
        <dbReference type="ARBA" id="ARBA00022695"/>
    </source>
</evidence>
<evidence type="ECO:0000256" key="5">
    <source>
        <dbReference type="ARBA" id="ARBA00022801"/>
    </source>
</evidence>
<keyword evidence="6" id="KW-0695">RNA-directed DNA polymerase</keyword>
<gene>
    <name evidence="8" type="ORF">Tci_027893</name>
</gene>
<evidence type="ECO:0000256" key="4">
    <source>
        <dbReference type="ARBA" id="ARBA00022759"/>
    </source>
</evidence>
<sequence>MEETSRITLNERCFAILLNKIPLKEKDLGSFTIPCIIGNGSNNKALVDLRTNISLIRYFMFTRLGNETVTFDIEMSMKLSSPEDDNCLSIDMNDPTIPGHVQEILPSSPLDSFLFEPINNYQEGKIINLWEDDNDEADQYADLVYTDHSALKYLFSKLDVKPRLIRWVLLLQEFTIEIKDKRGTENLADDHLSRLKNPELEKLNEEAIRDSFPNEHLIDIHVREDKSDPWPTIFKDALKYVRVCDACQKARNISSRNLMPLTNISVSEVFDIWGIYSMRPFPYSRNNKYILVAVDYVSKWVEAEALPTNDAWVVV</sequence>
<keyword evidence="2" id="KW-0548">Nucleotidyltransferase</keyword>
<evidence type="ECO:0000259" key="7">
    <source>
        <dbReference type="Pfam" id="PF17917"/>
    </source>
</evidence>
<dbReference type="GO" id="GO:0016787">
    <property type="term" value="F:hydrolase activity"/>
    <property type="evidence" value="ECO:0007669"/>
    <property type="project" value="UniProtKB-KW"/>
</dbReference>
<dbReference type="GO" id="GO:0003676">
    <property type="term" value="F:nucleic acid binding"/>
    <property type="evidence" value="ECO:0007669"/>
    <property type="project" value="InterPro"/>
</dbReference>
<name>A0A6L2L6H3_TANCI</name>
<dbReference type="Gene3D" id="3.30.420.10">
    <property type="entry name" value="Ribonuclease H-like superfamily/Ribonuclease H"/>
    <property type="match status" value="1"/>
</dbReference>
<keyword evidence="4" id="KW-0255">Endonuclease</keyword>
<dbReference type="AlphaFoldDB" id="A0A6L2L6H3"/>
<keyword evidence="3" id="KW-0540">Nuclease</keyword>
<dbReference type="InterPro" id="IPR012337">
    <property type="entry name" value="RNaseH-like_sf"/>
</dbReference>
<dbReference type="GO" id="GO:0004519">
    <property type="term" value="F:endonuclease activity"/>
    <property type="evidence" value="ECO:0007669"/>
    <property type="project" value="UniProtKB-KW"/>
</dbReference>
<feature type="domain" description="Reverse transcriptase RNase H-like" evidence="7">
    <location>
        <begin position="144"/>
        <end position="174"/>
    </location>
</feature>
<evidence type="ECO:0000256" key="1">
    <source>
        <dbReference type="ARBA" id="ARBA00022679"/>
    </source>
</evidence>
<dbReference type="InterPro" id="IPR052160">
    <property type="entry name" value="Gypsy_RT_Integrase-like"/>
</dbReference>
<dbReference type="InterPro" id="IPR041373">
    <property type="entry name" value="RT_RNaseH"/>
</dbReference>
<accession>A0A6L2L6H3</accession>
<evidence type="ECO:0000256" key="3">
    <source>
        <dbReference type="ARBA" id="ARBA00022722"/>
    </source>
</evidence>
<dbReference type="EMBL" id="BKCJ010003573">
    <property type="protein sequence ID" value="GEU55915.1"/>
    <property type="molecule type" value="Genomic_DNA"/>
</dbReference>
<dbReference type="PANTHER" id="PTHR47266">
    <property type="entry name" value="ENDONUCLEASE-RELATED"/>
    <property type="match status" value="1"/>
</dbReference>
<reference evidence="8" key="1">
    <citation type="journal article" date="2019" name="Sci. Rep.">
        <title>Draft genome of Tanacetum cinerariifolium, the natural source of mosquito coil.</title>
        <authorList>
            <person name="Yamashiro T."/>
            <person name="Shiraishi A."/>
            <person name="Satake H."/>
            <person name="Nakayama K."/>
        </authorList>
    </citation>
    <scope>NUCLEOTIDE SEQUENCE</scope>
</reference>